<dbReference type="Gene3D" id="3.40.630.30">
    <property type="match status" value="1"/>
</dbReference>
<comment type="caution">
    <text evidence="1">The sequence shown here is derived from an EMBL/GenBank/DDBJ whole genome shotgun (WGS) entry which is preliminary data.</text>
</comment>
<dbReference type="RefSeq" id="WP_166845243.1">
    <property type="nucleotide sequence ID" value="NZ_JAAONY010000002.1"/>
</dbReference>
<dbReference type="SUPFAM" id="SSF55729">
    <property type="entry name" value="Acyl-CoA N-acyltransferases (Nat)"/>
    <property type="match status" value="1"/>
</dbReference>
<evidence type="ECO:0000313" key="1">
    <source>
        <dbReference type="EMBL" id="MBB6522771.1"/>
    </source>
</evidence>
<dbReference type="EMBL" id="JACHHT010000002">
    <property type="protein sequence ID" value="MBB6522771.1"/>
    <property type="molecule type" value="Genomic_DNA"/>
</dbReference>
<reference evidence="1 2" key="1">
    <citation type="submission" date="2020-08" db="EMBL/GenBank/DDBJ databases">
        <title>Genomic Encyclopedia of Type Strains, Phase IV (KMG-IV): sequencing the most valuable type-strain genomes for metagenomic binning, comparative biology and taxonomic classification.</title>
        <authorList>
            <person name="Goeker M."/>
        </authorList>
    </citation>
    <scope>NUCLEOTIDE SEQUENCE [LARGE SCALE GENOMIC DNA]</scope>
    <source>
        <strain evidence="1 2">DSM 22368</strain>
    </source>
</reference>
<organism evidence="1 2">
    <name type="scientific">Pseudoteredinibacter isoporae</name>
    <dbReference type="NCBI Taxonomy" id="570281"/>
    <lineage>
        <taxon>Bacteria</taxon>
        <taxon>Pseudomonadati</taxon>
        <taxon>Pseudomonadota</taxon>
        <taxon>Gammaproteobacteria</taxon>
        <taxon>Cellvibrionales</taxon>
        <taxon>Cellvibrionaceae</taxon>
        <taxon>Pseudoteredinibacter</taxon>
    </lineage>
</organism>
<dbReference type="Proteomes" id="UP000528457">
    <property type="component" value="Unassembled WGS sequence"/>
</dbReference>
<gene>
    <name evidence="1" type="ORF">HNR48_003056</name>
</gene>
<evidence type="ECO:0000313" key="2">
    <source>
        <dbReference type="Proteomes" id="UP000528457"/>
    </source>
</evidence>
<dbReference type="NCBIfam" id="TIGR03694">
    <property type="entry name" value="exosort_acyl"/>
    <property type="match status" value="1"/>
</dbReference>
<name>A0A7X0JWW4_9GAMM</name>
<dbReference type="InterPro" id="IPR016181">
    <property type="entry name" value="Acyl_CoA_acyltransferase"/>
</dbReference>
<dbReference type="Pfam" id="PF13444">
    <property type="entry name" value="Acetyltransf_5"/>
    <property type="match status" value="1"/>
</dbReference>
<proteinExistence type="predicted"/>
<protein>
    <submittedName>
        <fullName evidence="1">N-acyl amino acid synthase of PEP-CTERM/exosortase system</fullName>
    </submittedName>
</protein>
<dbReference type="InParanoid" id="A0A7X0JWW4"/>
<sequence>MTLLDHFEKFYDVKRAYSDHDLERCYRIRHRVFCRELNYFDADDYEMEVDEYDAHSEHALLLHKPSGQAVACARIIGGDLKNPEKPLPYEEVFKDSLNREMFDPDVFLPGKIIEFSRLAVLPEFRGQVKRDAALPENADLLESCKAPVVLLGLFSICVSLFVNSEAEYGAAMMEPRLAQLIKQSGFRFEEIGDPVKHCGWRSPFLFEREIFMRNINTQVSDLFREINARLCEDKANFQAGDETVRCYA</sequence>
<dbReference type="AlphaFoldDB" id="A0A7X0JWW4"/>
<accession>A0A7X0JWW4</accession>
<keyword evidence="2" id="KW-1185">Reference proteome</keyword>
<dbReference type="InterPro" id="IPR022484">
    <property type="entry name" value="PEP-CTERM/exosrtase_acylTfrase"/>
</dbReference>